<evidence type="ECO:0000313" key="9">
    <source>
        <dbReference type="EMBL" id="TET48671.1"/>
    </source>
</evidence>
<dbReference type="InterPro" id="IPR045584">
    <property type="entry name" value="Pilin-like"/>
</dbReference>
<dbReference type="EMBL" id="SOJK01000009">
    <property type="protein sequence ID" value="TET48671.1"/>
    <property type="molecule type" value="Genomic_DNA"/>
</dbReference>
<evidence type="ECO:0000256" key="4">
    <source>
        <dbReference type="ARBA" id="ARBA00022989"/>
    </source>
</evidence>
<evidence type="ECO:0000256" key="3">
    <source>
        <dbReference type="ARBA" id="ARBA00022692"/>
    </source>
</evidence>
<dbReference type="Gene3D" id="3.30.700.10">
    <property type="entry name" value="Glycoprotein, Type 4 Pilin"/>
    <property type="match status" value="1"/>
</dbReference>
<gene>
    <name evidence="9" type="ORF">E3J59_00280</name>
</gene>
<organism evidence="9 10">
    <name type="scientific">Aerophobetes bacterium</name>
    <dbReference type="NCBI Taxonomy" id="2030807"/>
    <lineage>
        <taxon>Bacteria</taxon>
        <taxon>Candidatus Aerophobota</taxon>
    </lineage>
</organism>
<name>A0A523V1Z7_UNCAE</name>
<evidence type="ECO:0000256" key="1">
    <source>
        <dbReference type="ARBA" id="ARBA00004167"/>
    </source>
</evidence>
<dbReference type="GO" id="GO:0015627">
    <property type="term" value="C:type II protein secretion system complex"/>
    <property type="evidence" value="ECO:0007669"/>
    <property type="project" value="InterPro"/>
</dbReference>
<dbReference type="Proteomes" id="UP000320679">
    <property type="component" value="Unassembled WGS sequence"/>
</dbReference>
<dbReference type="AlphaFoldDB" id="A0A523V1Z7"/>
<protein>
    <submittedName>
        <fullName evidence="9">Prepilin-type N-terminal cleavage/methylation domain-containing protein</fullName>
    </submittedName>
</protein>
<reference evidence="9 10" key="1">
    <citation type="submission" date="2019-03" db="EMBL/GenBank/DDBJ databases">
        <title>Metabolic potential of uncultured bacteria and archaea associated with petroleum seepage in deep-sea sediments.</title>
        <authorList>
            <person name="Dong X."/>
            <person name="Hubert C."/>
        </authorList>
    </citation>
    <scope>NUCLEOTIDE SEQUENCE [LARGE SCALE GENOMIC DNA]</scope>
    <source>
        <strain evidence="9">E29_bin78</strain>
    </source>
</reference>
<comment type="caution">
    <text evidence="9">The sequence shown here is derived from an EMBL/GenBank/DDBJ whole genome shotgun (WGS) entry which is preliminary data.</text>
</comment>
<proteinExistence type="predicted"/>
<comment type="subcellular location">
    <subcellularLocation>
        <location evidence="1">Membrane</location>
        <topology evidence="1">Single-pass membrane protein</topology>
    </subcellularLocation>
</comment>
<keyword evidence="2" id="KW-0488">Methylation</keyword>
<dbReference type="InterPro" id="IPR012902">
    <property type="entry name" value="N_methyl_site"/>
</dbReference>
<dbReference type="InterPro" id="IPR000983">
    <property type="entry name" value="Bac_GSPG_pilin"/>
</dbReference>
<accession>A0A523V1Z7</accession>
<evidence type="ECO:0000256" key="6">
    <source>
        <dbReference type="SAM" id="MobiDB-lite"/>
    </source>
</evidence>
<dbReference type="PRINTS" id="PR00813">
    <property type="entry name" value="BCTERIALGSPG"/>
</dbReference>
<dbReference type="PANTHER" id="PTHR30093">
    <property type="entry name" value="GENERAL SECRETION PATHWAY PROTEIN G"/>
    <property type="match status" value="1"/>
</dbReference>
<dbReference type="NCBIfam" id="TIGR02532">
    <property type="entry name" value="IV_pilin_GFxxxE"/>
    <property type="match status" value="1"/>
</dbReference>
<dbReference type="Pfam" id="PF07963">
    <property type="entry name" value="N_methyl"/>
    <property type="match status" value="1"/>
</dbReference>
<keyword evidence="4 7" id="KW-1133">Transmembrane helix</keyword>
<feature type="domain" description="Type II secretion system protein GspG C-terminal" evidence="8">
    <location>
        <begin position="50"/>
        <end position="140"/>
    </location>
</feature>
<dbReference type="Pfam" id="PF08334">
    <property type="entry name" value="T2SSG"/>
    <property type="match status" value="1"/>
</dbReference>
<sequence>MKTRSVVGKEVKRAGRAWKKGEGFTLIELLIVVAIIAILAGIAIPNFVRAGNKTKISRVFADFKNIGEALETYAMDNVGYPSENDAFDALVPNYITSIPKDPFSDATYRYYTDAAADQPGSAWLLVSHGPDGTEDVTDSAAGFSWADADRVSGQLGGSDGALEGYGLGDGDGGWYDPEDPDSSDGDLGRGGP</sequence>
<dbReference type="InterPro" id="IPR013545">
    <property type="entry name" value="T2SS_protein-GspG_C"/>
</dbReference>
<evidence type="ECO:0000256" key="2">
    <source>
        <dbReference type="ARBA" id="ARBA00022481"/>
    </source>
</evidence>
<evidence type="ECO:0000256" key="5">
    <source>
        <dbReference type="ARBA" id="ARBA00023136"/>
    </source>
</evidence>
<evidence type="ECO:0000256" key="7">
    <source>
        <dbReference type="SAM" id="Phobius"/>
    </source>
</evidence>
<evidence type="ECO:0000313" key="10">
    <source>
        <dbReference type="Proteomes" id="UP000320679"/>
    </source>
</evidence>
<keyword evidence="3 7" id="KW-0812">Transmembrane</keyword>
<dbReference type="PROSITE" id="PS00409">
    <property type="entry name" value="PROKAR_NTER_METHYL"/>
    <property type="match status" value="1"/>
</dbReference>
<evidence type="ECO:0000259" key="8">
    <source>
        <dbReference type="Pfam" id="PF08334"/>
    </source>
</evidence>
<feature type="compositionally biased region" description="Gly residues" evidence="6">
    <location>
        <begin position="154"/>
        <end position="173"/>
    </location>
</feature>
<feature type="transmembrane region" description="Helical" evidence="7">
    <location>
        <begin position="26"/>
        <end position="48"/>
    </location>
</feature>
<dbReference type="SUPFAM" id="SSF54523">
    <property type="entry name" value="Pili subunits"/>
    <property type="match status" value="1"/>
</dbReference>
<dbReference type="GO" id="GO:0016020">
    <property type="term" value="C:membrane"/>
    <property type="evidence" value="ECO:0007669"/>
    <property type="project" value="UniProtKB-SubCell"/>
</dbReference>
<keyword evidence="5 7" id="KW-0472">Membrane</keyword>
<dbReference type="PANTHER" id="PTHR30093:SF44">
    <property type="entry name" value="TYPE II SECRETION SYSTEM CORE PROTEIN G"/>
    <property type="match status" value="1"/>
</dbReference>
<feature type="region of interest" description="Disordered" evidence="6">
    <location>
        <begin position="154"/>
        <end position="192"/>
    </location>
</feature>
<dbReference type="GO" id="GO:0015628">
    <property type="term" value="P:protein secretion by the type II secretion system"/>
    <property type="evidence" value="ECO:0007669"/>
    <property type="project" value="InterPro"/>
</dbReference>